<dbReference type="InterPro" id="IPR039421">
    <property type="entry name" value="Type_1_exporter"/>
</dbReference>
<keyword evidence="7 8" id="KW-0472">Membrane</keyword>
<evidence type="ECO:0000256" key="2">
    <source>
        <dbReference type="ARBA" id="ARBA00022448"/>
    </source>
</evidence>
<evidence type="ECO:0000256" key="4">
    <source>
        <dbReference type="ARBA" id="ARBA00022741"/>
    </source>
</evidence>
<evidence type="ECO:0000256" key="7">
    <source>
        <dbReference type="ARBA" id="ARBA00023136"/>
    </source>
</evidence>
<dbReference type="InterPro" id="IPR027417">
    <property type="entry name" value="P-loop_NTPase"/>
</dbReference>
<keyword evidence="3 8" id="KW-0812">Transmembrane</keyword>
<evidence type="ECO:0008006" key="13">
    <source>
        <dbReference type="Google" id="ProtNLM"/>
    </source>
</evidence>
<organism evidence="11 12">
    <name type="scientific">Candidatus Promineifilum breve</name>
    <dbReference type="NCBI Taxonomy" id="1806508"/>
    <lineage>
        <taxon>Bacteria</taxon>
        <taxon>Bacillati</taxon>
        <taxon>Chloroflexota</taxon>
        <taxon>Ardenticatenia</taxon>
        <taxon>Candidatus Promineifilales</taxon>
        <taxon>Candidatus Promineifilaceae</taxon>
        <taxon>Candidatus Promineifilum</taxon>
    </lineage>
</organism>
<dbReference type="RefSeq" id="WP_095045052.1">
    <property type="nucleotide sequence ID" value="NZ_LN890656.1"/>
</dbReference>
<feature type="transmembrane region" description="Helical" evidence="8">
    <location>
        <begin position="149"/>
        <end position="165"/>
    </location>
</feature>
<feature type="transmembrane region" description="Helical" evidence="8">
    <location>
        <begin position="70"/>
        <end position="94"/>
    </location>
</feature>
<dbReference type="SMART" id="SM00382">
    <property type="entry name" value="AAA"/>
    <property type="match status" value="1"/>
</dbReference>
<dbReference type="Gene3D" id="3.40.50.300">
    <property type="entry name" value="P-loop containing nucleotide triphosphate hydrolases"/>
    <property type="match status" value="1"/>
</dbReference>
<dbReference type="InterPro" id="IPR036640">
    <property type="entry name" value="ABC1_TM_sf"/>
</dbReference>
<sequence>MSKEFDLKSTLSKYRIVGIWRMLKGYQLIYVSAFICIGLAALAQTIFYYLLRYYTDEVLGRPEASGRLVWVAAGFIGLALFQGVFTFMGGRWAAKTSESVIRRLRDYLYDHIQRLTFAYHDKTPTGDLIQRSTSDVDTLRRFYGEESMGLGRILFLFLVNFAALLTLNVRLALISVIVVPLIIFISIFFFKKIGQRYEIFQEEEAKLSTTLQENLSGVRVVRAFARQEFEKDKFEVTNMGRYISGRKLLMLHAIYWPSTDLIVGAQLVIGYAVGATMAINGTITVGTFLAYMGMLTWIMWPIRNIGRLIVQMSMALVSFDRVAEIIRVDREPLDQGTHVPAGRLRGDVVFDNVRFAYAEDMPVLNGISFHLPAGQAVALIGSTGSGKTSLVNLLPRFYEYEGSIKIDGVELRDYTRRYLREQIGIVLQEPFLFSRTIKENIKYGVHREVTDDEVFRACEAAAIHDVLKGFPEGYETMVGEKGVTLSGGQKQRATLARTLLKDPAILILDDATSSVDSETEGAIRDALEELIPGRTTFIIAHRIQSVMAADMILVLEKGAIVQHGTHDELLAQTDGMYRRIYDLQSQIEDELEQDLATVVAGGELQVASGG</sequence>
<dbReference type="GO" id="GO:0016887">
    <property type="term" value="F:ATP hydrolysis activity"/>
    <property type="evidence" value="ECO:0007669"/>
    <property type="project" value="InterPro"/>
</dbReference>
<feature type="domain" description="ABC transporter" evidence="9">
    <location>
        <begin position="348"/>
        <end position="582"/>
    </location>
</feature>
<keyword evidence="12" id="KW-1185">Reference proteome</keyword>
<dbReference type="InterPro" id="IPR017871">
    <property type="entry name" value="ABC_transporter-like_CS"/>
</dbReference>
<dbReference type="KEGG" id="pbf:CFX0092_B0137"/>
<gene>
    <name evidence="11" type="ORF">CFX0092_B0137</name>
</gene>
<accession>A0A160T5M1</accession>
<dbReference type="GO" id="GO:0005886">
    <property type="term" value="C:plasma membrane"/>
    <property type="evidence" value="ECO:0007669"/>
    <property type="project" value="UniProtKB-SubCell"/>
</dbReference>
<feature type="transmembrane region" description="Helical" evidence="8">
    <location>
        <begin position="171"/>
        <end position="190"/>
    </location>
</feature>
<feature type="transmembrane region" description="Helical" evidence="8">
    <location>
        <begin position="279"/>
        <end position="300"/>
    </location>
</feature>
<dbReference type="InterPro" id="IPR003439">
    <property type="entry name" value="ABC_transporter-like_ATP-bd"/>
</dbReference>
<evidence type="ECO:0000259" key="10">
    <source>
        <dbReference type="PROSITE" id="PS50929"/>
    </source>
</evidence>
<dbReference type="EMBL" id="LN890656">
    <property type="protein sequence ID" value="CUS05671.1"/>
    <property type="molecule type" value="Genomic_DNA"/>
</dbReference>
<dbReference type="GO" id="GO:0005524">
    <property type="term" value="F:ATP binding"/>
    <property type="evidence" value="ECO:0007669"/>
    <property type="project" value="UniProtKB-KW"/>
</dbReference>
<dbReference type="Pfam" id="PF00005">
    <property type="entry name" value="ABC_tran"/>
    <property type="match status" value="1"/>
</dbReference>
<dbReference type="SUPFAM" id="SSF90123">
    <property type="entry name" value="ABC transporter transmembrane region"/>
    <property type="match status" value="1"/>
</dbReference>
<dbReference type="SUPFAM" id="SSF52540">
    <property type="entry name" value="P-loop containing nucleoside triphosphate hydrolases"/>
    <property type="match status" value="1"/>
</dbReference>
<dbReference type="FunFam" id="3.40.50.300:FF:000287">
    <property type="entry name" value="Multidrug ABC transporter ATP-binding protein"/>
    <property type="match status" value="1"/>
</dbReference>
<name>A0A160T5M1_9CHLR</name>
<keyword evidence="2" id="KW-0813">Transport</keyword>
<evidence type="ECO:0000313" key="11">
    <source>
        <dbReference type="EMBL" id="CUS05671.1"/>
    </source>
</evidence>
<keyword evidence="5" id="KW-0067">ATP-binding</keyword>
<reference evidence="11" key="1">
    <citation type="submission" date="2016-01" db="EMBL/GenBank/DDBJ databases">
        <authorList>
            <person name="Mcilroy J.S."/>
            <person name="Karst M S."/>
            <person name="Albertsen M."/>
        </authorList>
    </citation>
    <scope>NUCLEOTIDE SEQUENCE</scope>
    <source>
        <strain evidence="11">Cfx-K</strain>
    </source>
</reference>
<comment type="subcellular location">
    <subcellularLocation>
        <location evidence="1">Cell membrane</location>
        <topology evidence="1">Multi-pass membrane protein</topology>
    </subcellularLocation>
</comment>
<feature type="domain" description="ABC transmembrane type-1" evidence="10">
    <location>
        <begin position="33"/>
        <end position="314"/>
    </location>
</feature>
<dbReference type="PANTHER" id="PTHR43394:SF1">
    <property type="entry name" value="ATP-BINDING CASSETTE SUB-FAMILY B MEMBER 10, MITOCHONDRIAL"/>
    <property type="match status" value="1"/>
</dbReference>
<dbReference type="PROSITE" id="PS50893">
    <property type="entry name" value="ABC_TRANSPORTER_2"/>
    <property type="match status" value="1"/>
</dbReference>
<evidence type="ECO:0000259" key="9">
    <source>
        <dbReference type="PROSITE" id="PS50893"/>
    </source>
</evidence>
<dbReference type="OrthoDB" id="9762778at2"/>
<evidence type="ECO:0000256" key="8">
    <source>
        <dbReference type="SAM" id="Phobius"/>
    </source>
</evidence>
<dbReference type="Gene3D" id="1.20.1560.10">
    <property type="entry name" value="ABC transporter type 1, transmembrane domain"/>
    <property type="match status" value="1"/>
</dbReference>
<protein>
    <recommendedName>
        <fullName evidence="13">ABC transporter ATP-binding protein</fullName>
    </recommendedName>
</protein>
<proteinExistence type="predicted"/>
<evidence type="ECO:0000256" key="1">
    <source>
        <dbReference type="ARBA" id="ARBA00004651"/>
    </source>
</evidence>
<keyword evidence="4" id="KW-0547">Nucleotide-binding</keyword>
<dbReference type="GO" id="GO:0015421">
    <property type="term" value="F:ABC-type oligopeptide transporter activity"/>
    <property type="evidence" value="ECO:0007669"/>
    <property type="project" value="TreeGrafter"/>
</dbReference>
<feature type="transmembrane region" description="Helical" evidence="8">
    <location>
        <begin position="28"/>
        <end position="50"/>
    </location>
</feature>
<dbReference type="CDD" id="cd18542">
    <property type="entry name" value="ABC_6TM_YknU_like"/>
    <property type="match status" value="1"/>
</dbReference>
<dbReference type="PROSITE" id="PS00211">
    <property type="entry name" value="ABC_TRANSPORTER_1"/>
    <property type="match status" value="1"/>
</dbReference>
<evidence type="ECO:0000256" key="5">
    <source>
        <dbReference type="ARBA" id="ARBA00022840"/>
    </source>
</evidence>
<keyword evidence="6 8" id="KW-1133">Transmembrane helix</keyword>
<dbReference type="Proteomes" id="UP000215027">
    <property type="component" value="Chromosome II"/>
</dbReference>
<evidence type="ECO:0000256" key="3">
    <source>
        <dbReference type="ARBA" id="ARBA00022692"/>
    </source>
</evidence>
<evidence type="ECO:0000256" key="6">
    <source>
        <dbReference type="ARBA" id="ARBA00022989"/>
    </source>
</evidence>
<dbReference type="InterPro" id="IPR003593">
    <property type="entry name" value="AAA+_ATPase"/>
</dbReference>
<evidence type="ECO:0000313" key="12">
    <source>
        <dbReference type="Proteomes" id="UP000215027"/>
    </source>
</evidence>
<dbReference type="AlphaFoldDB" id="A0A160T5M1"/>
<dbReference type="PROSITE" id="PS50929">
    <property type="entry name" value="ABC_TM1F"/>
    <property type="match status" value="1"/>
</dbReference>
<dbReference type="Pfam" id="PF00664">
    <property type="entry name" value="ABC_membrane"/>
    <property type="match status" value="1"/>
</dbReference>
<dbReference type="InterPro" id="IPR011527">
    <property type="entry name" value="ABC1_TM_dom"/>
</dbReference>
<dbReference type="PANTHER" id="PTHR43394">
    <property type="entry name" value="ATP-DEPENDENT PERMEASE MDL1, MITOCHONDRIAL"/>
    <property type="match status" value="1"/>
</dbReference>